<sequence>MVATVILGLVIFGLVAWVVYTRIIKQKNSECGSCHNVGCPLVDVQKIDKKEHL</sequence>
<dbReference type="PATRIC" id="fig|1423772.3.peg.514"/>
<evidence type="ECO:0000313" key="1">
    <source>
        <dbReference type="EMBL" id="KRM74218.1"/>
    </source>
</evidence>
<organism evidence="1 2">
    <name type="scientific">Ligilactobacillus murinus DSM 20452 = NBRC 14221</name>
    <dbReference type="NCBI Taxonomy" id="1423772"/>
    <lineage>
        <taxon>Bacteria</taxon>
        <taxon>Bacillati</taxon>
        <taxon>Bacillota</taxon>
        <taxon>Bacilli</taxon>
        <taxon>Lactobacillales</taxon>
        <taxon>Lactobacillaceae</taxon>
        <taxon>Ligilactobacillus</taxon>
    </lineage>
</organism>
<proteinExistence type="predicted"/>
<dbReference type="AlphaFoldDB" id="A0A0R2B555"/>
<gene>
    <name evidence="1" type="ORF">FC48_GL000470</name>
</gene>
<comment type="caution">
    <text evidence="1">The sequence shown here is derived from an EMBL/GenBank/DDBJ whole genome shotgun (WGS) entry which is preliminary data.</text>
</comment>
<protein>
    <recommendedName>
        <fullName evidence="3">FeoB-associated Cys-rich membrane protein</fullName>
    </recommendedName>
</protein>
<dbReference type="Pfam" id="PF12669">
    <property type="entry name" value="FeoB_associated"/>
    <property type="match status" value="1"/>
</dbReference>
<reference evidence="1 2" key="1">
    <citation type="journal article" date="2015" name="Genome Announc.">
        <title>Expanding the biotechnology potential of lactobacilli through comparative genomics of 213 strains and associated genera.</title>
        <authorList>
            <person name="Sun Z."/>
            <person name="Harris H.M."/>
            <person name="McCann A."/>
            <person name="Guo C."/>
            <person name="Argimon S."/>
            <person name="Zhang W."/>
            <person name="Yang X."/>
            <person name="Jeffery I.B."/>
            <person name="Cooney J.C."/>
            <person name="Kagawa T.F."/>
            <person name="Liu W."/>
            <person name="Song Y."/>
            <person name="Salvetti E."/>
            <person name="Wrobel A."/>
            <person name="Rasinkangas P."/>
            <person name="Parkhill J."/>
            <person name="Rea M.C."/>
            <person name="O'Sullivan O."/>
            <person name="Ritari J."/>
            <person name="Douillard F.P."/>
            <person name="Paul Ross R."/>
            <person name="Yang R."/>
            <person name="Briner A.E."/>
            <person name="Felis G.E."/>
            <person name="de Vos W.M."/>
            <person name="Barrangou R."/>
            <person name="Klaenhammer T.R."/>
            <person name="Caufield P.W."/>
            <person name="Cui Y."/>
            <person name="Zhang H."/>
            <person name="O'Toole P.W."/>
        </authorList>
    </citation>
    <scope>NUCLEOTIDE SEQUENCE [LARGE SCALE GENOMIC DNA]</scope>
    <source>
        <strain evidence="1 2">DSM 20452</strain>
    </source>
</reference>
<name>A0A0R2B555_9LACO</name>
<dbReference type="Proteomes" id="UP000051612">
    <property type="component" value="Unassembled WGS sequence"/>
</dbReference>
<evidence type="ECO:0000313" key="2">
    <source>
        <dbReference type="Proteomes" id="UP000051612"/>
    </source>
</evidence>
<dbReference type="RefSeq" id="WP_076148919.1">
    <property type="nucleotide sequence ID" value="NZ_AYYN01000106.1"/>
</dbReference>
<dbReference type="EMBL" id="AYYN01000106">
    <property type="protein sequence ID" value="KRM74218.1"/>
    <property type="molecule type" value="Genomic_DNA"/>
</dbReference>
<evidence type="ECO:0008006" key="3">
    <source>
        <dbReference type="Google" id="ProtNLM"/>
    </source>
</evidence>
<accession>A0A0R2B555</accession>